<dbReference type="InterPro" id="IPR051398">
    <property type="entry name" value="Polysacch_Deacetylase"/>
</dbReference>
<dbReference type="Gene3D" id="3.20.20.370">
    <property type="entry name" value="Glycoside hydrolase/deacetylase"/>
    <property type="match status" value="1"/>
</dbReference>
<protein>
    <submittedName>
        <fullName evidence="1">Polysaccharide deacetylase</fullName>
    </submittedName>
</protein>
<sequence>MGDAMMATGQTDVANELSGNARPVAHWRNLLWWMVLAAVLAALRGTEYLSGESRLPAPASIGAVGENEAFIALAFGKVSSTHEFAISPALFRAQMAALKKAGYSTVGLSQIVRWRHDDEAMLPEKPLLLTFDEPHRETMETADEVFASLGMTGVVFVDPNVLDRRNTQMVSWHRLEQLVESGRWEVGVSGCRDTDIADLASAEALARRFARERDALERRLGRAVISVDCPRAWKFERRDGAEIWRQAVESASFAVGFATGPWKANYRDDPAFDFRRIRVARDWGESDLVSQLEIQAPRRKPFIDRFQSAQPAPDWMVDSGEIAIEDGMLRLSSKPGEQGALVTLAGTAHWRDARVEAELEDQGRGQFWISLRQRQGEPFVRLGVSEGEILLQARNRDGSFNRLGSRKAPTGAMTLSLRVVGSRVLAFVNGYRLLTRPAEVPEGAHYGSLMIAVWNDRGDDAAGVGASIRLKRIEAEPLPRKYGIVSAMPKAAVWTKLRREVDEMYMLSPSYFAWAGGAYKEARHRDLAVEIFARHHRLKFQPALVLEDPIQPSDAVALTEKALSWADDPAFDGLNVVMKPANVEDQQSKDFLAGLSARLAEKGKTLTVTLIGDWERDTFSFVHDNLILVQDGQTNVSVDEYTMASVP</sequence>
<dbReference type="SUPFAM" id="SSF88713">
    <property type="entry name" value="Glycoside hydrolase/deacetylase"/>
    <property type="match status" value="1"/>
</dbReference>
<dbReference type="EMBL" id="OX458333">
    <property type="protein sequence ID" value="CAI8897571.1"/>
    <property type="molecule type" value="Genomic_DNA"/>
</dbReference>
<dbReference type="CDD" id="cd10918">
    <property type="entry name" value="CE4_NodB_like_5s_6s"/>
    <property type="match status" value="1"/>
</dbReference>
<reference evidence="1 2" key="1">
    <citation type="submission" date="2023-03" db="EMBL/GenBank/DDBJ databases">
        <authorList>
            <person name="Pearce D."/>
        </authorList>
    </citation>
    <scope>NUCLEOTIDE SEQUENCE [LARGE SCALE GENOMIC DNA]</scope>
    <source>
        <strain evidence="1">Msz</strain>
    </source>
</reference>
<dbReference type="Proteomes" id="UP001162030">
    <property type="component" value="Chromosome"/>
</dbReference>
<evidence type="ECO:0000313" key="2">
    <source>
        <dbReference type="Proteomes" id="UP001162030"/>
    </source>
</evidence>
<dbReference type="InterPro" id="IPR011330">
    <property type="entry name" value="Glyco_hydro/deAcase_b/a-brl"/>
</dbReference>
<dbReference type="Gene3D" id="2.60.120.560">
    <property type="entry name" value="Exo-inulinase, domain 1"/>
    <property type="match status" value="1"/>
</dbReference>
<dbReference type="PANTHER" id="PTHR34216:SF3">
    <property type="entry name" value="POLY-BETA-1,6-N-ACETYL-D-GLUCOSAMINE N-DEACETYLASE"/>
    <property type="match status" value="1"/>
</dbReference>
<dbReference type="RefSeq" id="WP_026610949.1">
    <property type="nucleotide sequence ID" value="NZ_OX458333.1"/>
</dbReference>
<accession>A0ABN8X8Z1</accession>
<organism evidence="1 2">
    <name type="scientific">Methylocaldum szegediense</name>
    <dbReference type="NCBI Taxonomy" id="73780"/>
    <lineage>
        <taxon>Bacteria</taxon>
        <taxon>Pseudomonadati</taxon>
        <taxon>Pseudomonadota</taxon>
        <taxon>Gammaproteobacteria</taxon>
        <taxon>Methylococcales</taxon>
        <taxon>Methylococcaceae</taxon>
        <taxon>Methylocaldum</taxon>
    </lineage>
</organism>
<evidence type="ECO:0000313" key="1">
    <source>
        <dbReference type="EMBL" id="CAI8897571.1"/>
    </source>
</evidence>
<dbReference type="PANTHER" id="PTHR34216">
    <property type="match status" value="1"/>
</dbReference>
<keyword evidence="2" id="KW-1185">Reference proteome</keyword>
<name>A0ABN8X8Z1_9GAMM</name>
<proteinExistence type="predicted"/>
<gene>
    <name evidence="1" type="ORF">MSZNOR_3372</name>
</gene>